<comment type="caution">
    <text evidence="3">The sequence shown here is derived from an EMBL/GenBank/DDBJ whole genome shotgun (WGS) entry which is preliminary data.</text>
</comment>
<reference evidence="3" key="1">
    <citation type="journal article" date="2021" name="PeerJ">
        <title>Extensive microbial diversity within the chicken gut microbiome revealed by metagenomics and culture.</title>
        <authorList>
            <person name="Gilroy R."/>
            <person name="Ravi A."/>
            <person name="Getino M."/>
            <person name="Pursley I."/>
            <person name="Horton D.L."/>
            <person name="Alikhan N.F."/>
            <person name="Baker D."/>
            <person name="Gharbi K."/>
            <person name="Hall N."/>
            <person name="Watson M."/>
            <person name="Adriaenssens E.M."/>
            <person name="Foster-Nyarko E."/>
            <person name="Jarju S."/>
            <person name="Secka A."/>
            <person name="Antonio M."/>
            <person name="Oren A."/>
            <person name="Chaudhuri R.R."/>
            <person name="La Ragione R."/>
            <person name="Hildebrand F."/>
            <person name="Pallen M.J."/>
        </authorList>
    </citation>
    <scope>NUCLEOTIDE SEQUENCE</scope>
    <source>
        <strain evidence="3">CHK169-11906</strain>
    </source>
</reference>
<feature type="transmembrane region" description="Helical" evidence="2">
    <location>
        <begin position="325"/>
        <end position="345"/>
    </location>
</feature>
<protein>
    <recommendedName>
        <fullName evidence="5">HTH luxR-type domain-containing protein</fullName>
    </recommendedName>
</protein>
<reference evidence="3" key="2">
    <citation type="submission" date="2021-04" db="EMBL/GenBank/DDBJ databases">
        <authorList>
            <person name="Gilroy R."/>
        </authorList>
    </citation>
    <scope>NUCLEOTIDE SEQUENCE</scope>
    <source>
        <strain evidence="3">CHK169-11906</strain>
    </source>
</reference>
<dbReference type="SUPFAM" id="SSF48452">
    <property type="entry name" value="TPR-like"/>
    <property type="match status" value="1"/>
</dbReference>
<dbReference type="EMBL" id="DWYR01000007">
    <property type="protein sequence ID" value="HJA98332.1"/>
    <property type="molecule type" value="Genomic_DNA"/>
</dbReference>
<evidence type="ECO:0000313" key="4">
    <source>
        <dbReference type="Proteomes" id="UP000824259"/>
    </source>
</evidence>
<proteinExistence type="predicted"/>
<gene>
    <name evidence="3" type="ORF">H9779_01865</name>
</gene>
<dbReference type="InterPro" id="IPR011990">
    <property type="entry name" value="TPR-like_helical_dom_sf"/>
</dbReference>
<dbReference type="Gene3D" id="1.25.40.10">
    <property type="entry name" value="Tetratricopeptide repeat domain"/>
    <property type="match status" value="1"/>
</dbReference>
<dbReference type="AlphaFoldDB" id="A0A9D2L323"/>
<organism evidence="3 4">
    <name type="scientific">Candidatus Alistipes avicola</name>
    <dbReference type="NCBI Taxonomy" id="2838432"/>
    <lineage>
        <taxon>Bacteria</taxon>
        <taxon>Pseudomonadati</taxon>
        <taxon>Bacteroidota</taxon>
        <taxon>Bacteroidia</taxon>
        <taxon>Bacteroidales</taxon>
        <taxon>Rikenellaceae</taxon>
        <taxon>Alistipes</taxon>
    </lineage>
</organism>
<keyword evidence="2" id="KW-0472">Membrane</keyword>
<evidence type="ECO:0000313" key="3">
    <source>
        <dbReference type="EMBL" id="HJA98332.1"/>
    </source>
</evidence>
<evidence type="ECO:0008006" key="5">
    <source>
        <dbReference type="Google" id="ProtNLM"/>
    </source>
</evidence>
<keyword evidence="1" id="KW-0175">Coiled coil</keyword>
<dbReference type="Proteomes" id="UP000824259">
    <property type="component" value="Unassembled WGS sequence"/>
</dbReference>
<evidence type="ECO:0000256" key="2">
    <source>
        <dbReference type="SAM" id="Phobius"/>
    </source>
</evidence>
<feature type="coiled-coil region" evidence="1">
    <location>
        <begin position="356"/>
        <end position="429"/>
    </location>
</feature>
<keyword evidence="2" id="KW-1133">Transmembrane helix</keyword>
<keyword evidence="2" id="KW-0812">Transmembrane</keyword>
<accession>A0A9D2L323</accession>
<evidence type="ECO:0000256" key="1">
    <source>
        <dbReference type="SAM" id="Coils"/>
    </source>
</evidence>
<name>A0A9D2L323_9BACT</name>
<sequence>MDSIDSIGSAELGIKDRAYYSLLLTEAHHKNYQSVFDDTIISEAVKYYRRHGPENNYARALMMYGAVLSEHGYSEEAMNIYKEAESFFASSGNMELLGLINTRLGELYQDNYVHYPAALPKYRTALECFHAANLPQREMFAHLAIASILITDPDSVDKAKEHLGKALEGARIFDNRLCGLSAYNVNLYYYNLVGNDSLAVEISREVISEYGPVPEDDNEIALYNTFYGFAAKAMTDMGDYGEAETFAERIALRTITDSMNYYTVFRDVAEARKNFADALEYEKKVSVLFGKIISAGFNKQLMDVERKYDNALLERKLQEHKIRSLAISLILLSLLTIATIGSLMLKIRERSRKMELAAAVNDVQTLRAEILTSQNEVLNLCNDIRNSRQEIEVRKEEIIKLKNEIGKNYERHRQEEEDLKALRTSLIRQATSNLELISLNGDLLRMAETIANICYVYEGTPMINRRMEDALKAIFSDENTFARADKMLEATFPGFLPDLFKDFPWLTEEDRKLIVLMCCGFSAGTMSIMTKMEVTSLNTKKSRLARKMGISGRLSTYLRKRILDYSSK</sequence>